<evidence type="ECO:0000259" key="7">
    <source>
        <dbReference type="Pfam" id="PF00535"/>
    </source>
</evidence>
<dbReference type="EMBL" id="JARESE010000033">
    <property type="protein sequence ID" value="MDE8652295.1"/>
    <property type="molecule type" value="Genomic_DNA"/>
</dbReference>
<dbReference type="PANTHER" id="PTHR43646">
    <property type="entry name" value="GLYCOSYLTRANSFERASE"/>
    <property type="match status" value="1"/>
</dbReference>
<evidence type="ECO:0000256" key="2">
    <source>
        <dbReference type="ARBA" id="ARBA00022475"/>
    </source>
</evidence>
<dbReference type="InterPro" id="IPR001173">
    <property type="entry name" value="Glyco_trans_2-like"/>
</dbReference>
<proteinExistence type="predicted"/>
<evidence type="ECO:0000256" key="3">
    <source>
        <dbReference type="ARBA" id="ARBA00022676"/>
    </source>
</evidence>
<dbReference type="InterPro" id="IPR029044">
    <property type="entry name" value="Nucleotide-diphossugar_trans"/>
</dbReference>
<keyword evidence="3" id="KW-0328">Glycosyltransferase</keyword>
<keyword evidence="2" id="KW-1003">Cell membrane</keyword>
<dbReference type="PANTHER" id="PTHR43646:SF2">
    <property type="entry name" value="GLYCOSYLTRANSFERASE 2-LIKE DOMAIN-CONTAINING PROTEIN"/>
    <property type="match status" value="1"/>
</dbReference>
<evidence type="ECO:0000256" key="1">
    <source>
        <dbReference type="ARBA" id="ARBA00004236"/>
    </source>
</evidence>
<dbReference type="RefSeq" id="WP_275228377.1">
    <property type="nucleotide sequence ID" value="NZ_JARESE010000033.1"/>
</dbReference>
<name>A0ABT5WQH0_9SPHN</name>
<gene>
    <name evidence="8" type="ORF">PYV00_11320</name>
</gene>
<dbReference type="Proteomes" id="UP001216253">
    <property type="component" value="Unassembled WGS sequence"/>
</dbReference>
<evidence type="ECO:0000313" key="8">
    <source>
        <dbReference type="EMBL" id="MDE8652295.1"/>
    </source>
</evidence>
<organism evidence="8 9">
    <name type="scientific">Novosphingobium album</name>
    <name type="common">ex Liu et al. 2023</name>
    <dbReference type="NCBI Taxonomy" id="3031130"/>
    <lineage>
        <taxon>Bacteria</taxon>
        <taxon>Pseudomonadati</taxon>
        <taxon>Pseudomonadota</taxon>
        <taxon>Alphaproteobacteria</taxon>
        <taxon>Sphingomonadales</taxon>
        <taxon>Sphingomonadaceae</taxon>
        <taxon>Novosphingobium</taxon>
    </lineage>
</organism>
<keyword evidence="5 6" id="KW-0472">Membrane</keyword>
<keyword evidence="6" id="KW-1133">Transmembrane helix</keyword>
<dbReference type="Gene3D" id="3.90.550.10">
    <property type="entry name" value="Spore Coat Polysaccharide Biosynthesis Protein SpsA, Chain A"/>
    <property type="match status" value="1"/>
</dbReference>
<keyword evidence="9" id="KW-1185">Reference proteome</keyword>
<dbReference type="SUPFAM" id="SSF53448">
    <property type="entry name" value="Nucleotide-diphospho-sugar transferases"/>
    <property type="match status" value="1"/>
</dbReference>
<feature type="domain" description="Glycosyltransferase 2-like" evidence="7">
    <location>
        <begin position="4"/>
        <end position="142"/>
    </location>
</feature>
<reference evidence="8 9" key="1">
    <citation type="submission" date="2023-03" db="EMBL/GenBank/DDBJ databases">
        <title>NovoSphingobium album sp. nov. isolated from polycyclic aromatic hydrocarbons- and heavy-metal polluted soil.</title>
        <authorList>
            <person name="Liu Z."/>
            <person name="Wang K."/>
        </authorList>
    </citation>
    <scope>NUCLEOTIDE SEQUENCE [LARGE SCALE GENOMIC DNA]</scope>
    <source>
        <strain evidence="8 9">H3SJ31-1</strain>
    </source>
</reference>
<evidence type="ECO:0000256" key="4">
    <source>
        <dbReference type="ARBA" id="ARBA00022679"/>
    </source>
</evidence>
<accession>A0ABT5WQH0</accession>
<evidence type="ECO:0000313" key="9">
    <source>
        <dbReference type="Proteomes" id="UP001216253"/>
    </source>
</evidence>
<keyword evidence="6" id="KW-0812">Transmembrane</keyword>
<evidence type="ECO:0000256" key="6">
    <source>
        <dbReference type="SAM" id="Phobius"/>
    </source>
</evidence>
<comment type="subcellular location">
    <subcellularLocation>
        <location evidence="1">Cell membrane</location>
    </subcellularLocation>
</comment>
<keyword evidence="4" id="KW-0808">Transferase</keyword>
<sequence length="336" mass="37341">MTVTIAIKALNEGATIRDALTSARAAADLVGGKVVLADSVSSDDTIAIARSMGVRIVQLAEPMERCCGAGAQLAFQAVDRDYFYLMDGDMRLVEDFLPKAIAFLNENPNYAGVGGEVIESVIANQEFQIRSAAMRRQGHRKEGQVDRLDGGGLYRTEAIASIGYFSDRNLGSFEEFDLAARLESAGWRLARIDAPAVLHAGYSANGYRMIYDRLRWGQFSGSGQVLRAALGRRHFGFVLHRLSHVRIIIAIIGWWLSLILNIIFLPILLVPLTLAPLLMLIWRRRSIALGLYSFCYWNVNAIGAVFGFFKRRTPPNRPLAWVEISDVDHFSTQPYD</sequence>
<protein>
    <submittedName>
        <fullName evidence="8">Glycosyltransferase family 2 protein</fullName>
    </submittedName>
</protein>
<feature type="transmembrane region" description="Helical" evidence="6">
    <location>
        <begin position="289"/>
        <end position="309"/>
    </location>
</feature>
<evidence type="ECO:0000256" key="5">
    <source>
        <dbReference type="ARBA" id="ARBA00023136"/>
    </source>
</evidence>
<dbReference type="Pfam" id="PF00535">
    <property type="entry name" value="Glycos_transf_2"/>
    <property type="match status" value="1"/>
</dbReference>
<comment type="caution">
    <text evidence="8">The sequence shown here is derived from an EMBL/GenBank/DDBJ whole genome shotgun (WGS) entry which is preliminary data.</text>
</comment>